<sequence>MHLLSIKLQKMPLQSDFFANYNSRHPDGIDRCYSQGAFKC</sequence>
<comment type="caution">
    <text evidence="1">The sequence shown here is derived from an EMBL/GenBank/DDBJ whole genome shotgun (WGS) entry which is preliminary data.</text>
</comment>
<keyword evidence="2" id="KW-1185">Reference proteome</keyword>
<dbReference type="EMBL" id="ALAB01000043">
    <property type="protein sequence ID" value="EJI83778.1"/>
    <property type="molecule type" value="Genomic_DNA"/>
</dbReference>
<dbReference type="AlphaFoldDB" id="J1PYI5"/>
<accession>J1PYI5</accession>
<evidence type="ECO:0000313" key="2">
    <source>
        <dbReference type="Proteomes" id="UP000012043"/>
    </source>
</evidence>
<name>J1PYI5_9ALTE</name>
<evidence type="ECO:0000313" key="1">
    <source>
        <dbReference type="EMBL" id="EJI83778.1"/>
    </source>
</evidence>
<protein>
    <submittedName>
        <fullName evidence="1">Uncharacterized protein</fullName>
    </submittedName>
</protein>
<dbReference type="PATRIC" id="fig|1197174.4.peg.3240"/>
<organism evidence="1 2">
    <name type="scientific">Alishewanella aestuarii B11</name>
    <dbReference type="NCBI Taxonomy" id="1197174"/>
    <lineage>
        <taxon>Bacteria</taxon>
        <taxon>Pseudomonadati</taxon>
        <taxon>Pseudomonadota</taxon>
        <taxon>Gammaproteobacteria</taxon>
        <taxon>Alteromonadales</taxon>
        <taxon>Alteromonadaceae</taxon>
        <taxon>Alishewanella</taxon>
    </lineage>
</organism>
<proteinExistence type="predicted"/>
<dbReference type="Proteomes" id="UP000012043">
    <property type="component" value="Unassembled WGS sequence"/>
</dbReference>
<reference evidence="1 2" key="1">
    <citation type="journal article" date="2012" name="J. Bacteriol.">
        <title>Genome Sequence of Pectin-Degrading Alishewanella aestuarii Strain B11T, Isolated from Tidal Flat Sediment.</title>
        <authorList>
            <person name="Jung J."/>
            <person name="Choi S."/>
            <person name="Chun J."/>
            <person name="Park W."/>
        </authorList>
    </citation>
    <scope>NUCLEOTIDE SEQUENCE [LARGE SCALE GENOMIC DNA]</scope>
    <source>
        <strain evidence="1 2">B11</strain>
    </source>
</reference>
<gene>
    <name evidence="1" type="ORF">AEST_33100</name>
</gene>